<feature type="coiled-coil region" evidence="1">
    <location>
        <begin position="377"/>
        <end position="476"/>
    </location>
</feature>
<comment type="caution">
    <text evidence="2">The sequence shown here is derived from an EMBL/GenBank/DDBJ whole genome shotgun (WGS) entry which is preliminary data.</text>
</comment>
<evidence type="ECO:0000256" key="1">
    <source>
        <dbReference type="SAM" id="Coils"/>
    </source>
</evidence>
<keyword evidence="3" id="KW-1185">Reference proteome</keyword>
<reference evidence="2" key="1">
    <citation type="journal article" date="2023" name="Mol. Biol. Evol.">
        <title>Third-Generation Sequencing Reveals the Adaptive Role of the Epigenome in Three Deep-Sea Polychaetes.</title>
        <authorList>
            <person name="Perez M."/>
            <person name="Aroh O."/>
            <person name="Sun Y."/>
            <person name="Lan Y."/>
            <person name="Juniper S.K."/>
            <person name="Young C.R."/>
            <person name="Angers B."/>
            <person name="Qian P.Y."/>
        </authorList>
    </citation>
    <scope>NUCLEOTIDE SEQUENCE</scope>
    <source>
        <strain evidence="2">P08H-3</strain>
    </source>
</reference>
<sequence>MGHEHLVRCCIEVLDDYVPESVAVETHVNQYLKRQKGLSEDDQIFILEVFSECVRYSGILGVVLNGFFNRDGKSILRSEANLYRVFAYLALFRLDELGIAHYRNFVWTQDINKMYKFLRFLFDDKNLLTWMKDEWNKLFDYTFVQSTLLSPILGWLPELTEMVDMMKKKIGNKLKPKKVTIPLTEPKPFNITQRRPRSIPMPQPIPKLQKRHSVPRLINEEPKEQKLMEKIRETNRRKAEERLMEASRLQFACANPEKSEKTKSKIQEIIAEQEAALDFERRNAHPVPATVLKDNIAVKLNATAILREGKLYKQREKKEIEKLEKLEAGARDASEFLEWQSKMKKKDFDEQMAEIERRRLAGKLSHEEAILAKQELITENHKKVEEVKKEASRLMQEYLEKRIEEEYKMRKLVENVLDTHENVKEAKKKLQQYKASIVQKVNEESKELMRQALEEAEKEMQQRMELIRQIRAMEAVPVIREKLVDFSRPAGYGLLSEMSIAELRERIHLMKVEHEEEEDTKRDEILASKQEKDRMLMDTLETISRHRTEQSKAAAIRLEERKKYRHAKPIINDPKLEEMQRTLEEKKQIRKQLQEQTRVTPNKKSTQRLRELSASKKLLEESRWQELEQRQQRMAKLGTNHYVPEQSASKLTSRAALVT</sequence>
<dbReference type="EMBL" id="JAODUP010000074">
    <property type="protein sequence ID" value="KAK2163789.1"/>
    <property type="molecule type" value="Genomic_DNA"/>
</dbReference>
<protein>
    <recommendedName>
        <fullName evidence="4">Cilia- and flagella-associated protein 99</fullName>
    </recommendedName>
</protein>
<keyword evidence="1" id="KW-0175">Coiled coil</keyword>
<evidence type="ECO:0000313" key="3">
    <source>
        <dbReference type="Proteomes" id="UP001208570"/>
    </source>
</evidence>
<dbReference type="AlphaFoldDB" id="A0AAD9K2M8"/>
<dbReference type="PANTHER" id="PTHR34649:SF1">
    <property type="entry name" value="CILIA- AND FLAGELLA-ASSOCIATED PROTEIN 99"/>
    <property type="match status" value="1"/>
</dbReference>
<dbReference type="PANTHER" id="PTHR34649">
    <property type="entry name" value="CILIA- AND FLAGELLA-ASSOCIATED PROTEIN 99"/>
    <property type="match status" value="1"/>
</dbReference>
<accession>A0AAD9K2M8</accession>
<organism evidence="2 3">
    <name type="scientific">Paralvinella palmiformis</name>
    <dbReference type="NCBI Taxonomy" id="53620"/>
    <lineage>
        <taxon>Eukaryota</taxon>
        <taxon>Metazoa</taxon>
        <taxon>Spiralia</taxon>
        <taxon>Lophotrochozoa</taxon>
        <taxon>Annelida</taxon>
        <taxon>Polychaeta</taxon>
        <taxon>Sedentaria</taxon>
        <taxon>Canalipalpata</taxon>
        <taxon>Terebellida</taxon>
        <taxon>Terebelliformia</taxon>
        <taxon>Alvinellidae</taxon>
        <taxon>Paralvinella</taxon>
    </lineage>
</organism>
<feature type="coiled-coil region" evidence="1">
    <location>
        <begin position="576"/>
        <end position="622"/>
    </location>
</feature>
<dbReference type="Proteomes" id="UP001208570">
    <property type="component" value="Unassembled WGS sequence"/>
</dbReference>
<dbReference type="InterPro" id="IPR039341">
    <property type="entry name" value="CFAP99"/>
</dbReference>
<proteinExistence type="predicted"/>
<evidence type="ECO:0000313" key="2">
    <source>
        <dbReference type="EMBL" id="KAK2163789.1"/>
    </source>
</evidence>
<evidence type="ECO:0008006" key="4">
    <source>
        <dbReference type="Google" id="ProtNLM"/>
    </source>
</evidence>
<name>A0AAD9K2M8_9ANNE</name>
<gene>
    <name evidence="2" type="ORF">LSH36_74g08000</name>
</gene>